<keyword evidence="1" id="KW-1133">Transmembrane helix</keyword>
<keyword evidence="1" id="KW-0472">Membrane</keyword>
<keyword evidence="1" id="KW-0812">Transmembrane</keyword>
<name>A0A516NHL6_9NOCA</name>
<reference evidence="2 3" key="1">
    <citation type="submission" date="2019-07" db="EMBL/GenBank/DDBJ databases">
        <title>Complete Genome Sequence and Methylome Analysis of Nocardia otitidis-caviarum NEB252.</title>
        <authorList>
            <person name="Fomenkov A."/>
            <person name="Anton B.P."/>
            <person name="Vincze T."/>
            <person name="Roberts R.J."/>
        </authorList>
    </citation>
    <scope>NUCLEOTIDE SEQUENCE [LARGE SCALE GENOMIC DNA]</scope>
    <source>
        <strain evidence="2 3">NEB252</strain>
    </source>
</reference>
<gene>
    <name evidence="2" type="ORF">FOH10_06225</name>
</gene>
<dbReference type="GeneID" id="80331991"/>
<feature type="transmembrane region" description="Helical" evidence="1">
    <location>
        <begin position="49"/>
        <end position="73"/>
    </location>
</feature>
<dbReference type="EMBL" id="CP041695">
    <property type="protein sequence ID" value="QDP78404.1"/>
    <property type="molecule type" value="Genomic_DNA"/>
</dbReference>
<dbReference type="Proteomes" id="UP000317039">
    <property type="component" value="Chromosome"/>
</dbReference>
<dbReference type="KEGG" id="nod:FOH10_06225"/>
<evidence type="ECO:0000313" key="2">
    <source>
        <dbReference type="EMBL" id="QDP78404.1"/>
    </source>
</evidence>
<sequence length="76" mass="7643">MNTLVLLIAGRLIDSEATEIPLGAFVIAAAVSAGYAAVLRWWGSGSVRAVATAAVVAASAWSAAAVLIALLYISAK</sequence>
<accession>A0A516NHL6</accession>
<dbReference type="RefSeq" id="WP_143979998.1">
    <property type="nucleotide sequence ID" value="NZ_CP041695.1"/>
</dbReference>
<evidence type="ECO:0000313" key="3">
    <source>
        <dbReference type="Proteomes" id="UP000317039"/>
    </source>
</evidence>
<feature type="transmembrane region" description="Helical" evidence="1">
    <location>
        <begin position="20"/>
        <end position="42"/>
    </location>
</feature>
<proteinExistence type="predicted"/>
<evidence type="ECO:0000256" key="1">
    <source>
        <dbReference type="SAM" id="Phobius"/>
    </source>
</evidence>
<organism evidence="2 3">
    <name type="scientific">Nocardia otitidiscaviarum</name>
    <dbReference type="NCBI Taxonomy" id="1823"/>
    <lineage>
        <taxon>Bacteria</taxon>
        <taxon>Bacillati</taxon>
        <taxon>Actinomycetota</taxon>
        <taxon>Actinomycetes</taxon>
        <taxon>Mycobacteriales</taxon>
        <taxon>Nocardiaceae</taxon>
        <taxon>Nocardia</taxon>
    </lineage>
</organism>
<protein>
    <submittedName>
        <fullName evidence="2">Uncharacterized protein</fullName>
    </submittedName>
</protein>
<dbReference type="AlphaFoldDB" id="A0A516NHL6"/>